<accession>A0A2M8WTR4</accession>
<reference evidence="2 3" key="1">
    <citation type="submission" date="2017-11" db="EMBL/GenBank/DDBJ databases">
        <title>Genomic Encyclopedia of Archaeal and Bacterial Type Strains, Phase II (KMG-II): From Individual Species to Whole Genera.</title>
        <authorList>
            <person name="Goeker M."/>
        </authorList>
    </citation>
    <scope>NUCLEOTIDE SEQUENCE [LARGE SCALE GENOMIC DNA]</scope>
    <source>
        <strain evidence="2 3">DSM 22413</strain>
    </source>
</reference>
<organism evidence="2 3">
    <name type="scientific">Luteimicrobium subarcticum</name>
    <dbReference type="NCBI Taxonomy" id="620910"/>
    <lineage>
        <taxon>Bacteria</taxon>
        <taxon>Bacillati</taxon>
        <taxon>Actinomycetota</taxon>
        <taxon>Actinomycetes</taxon>
        <taxon>Micrococcales</taxon>
        <taxon>Luteimicrobium</taxon>
    </lineage>
</organism>
<proteinExistence type="predicted"/>
<gene>
    <name evidence="2" type="ORF">CLV34_0125</name>
</gene>
<protein>
    <submittedName>
        <fullName evidence="2">AAA domain-containing protein</fullName>
    </submittedName>
</protein>
<dbReference type="AlphaFoldDB" id="A0A2M8WTR4"/>
<dbReference type="InterPro" id="IPR027417">
    <property type="entry name" value="P-loop_NTPase"/>
</dbReference>
<dbReference type="Gene3D" id="3.40.50.300">
    <property type="entry name" value="P-loop containing nucleotide triphosphate hydrolases"/>
    <property type="match status" value="1"/>
</dbReference>
<feature type="region of interest" description="Disordered" evidence="1">
    <location>
        <begin position="200"/>
        <end position="223"/>
    </location>
</feature>
<evidence type="ECO:0000256" key="1">
    <source>
        <dbReference type="SAM" id="MobiDB-lite"/>
    </source>
</evidence>
<sequence>MSVAPDVLALLVRRAREHAASGATGRLLVVVDGPAGSGKTTLAAQLAAPLAAQVVHMDDLYAGWDGVEEGVRVLHDDVLTPWSRGEDASYRRYDWVAGRRAERRHVSPSRPLLVEGCHAGRRPVDALDPFTVWVEAPDDVRLVRGLERDGAGMREQWLGFMTEERAAYERDRTWERAAVVLDGVGAIVASRPRRAVALGTIAPTAGGSRDDGGAPDGHDRNES</sequence>
<evidence type="ECO:0000313" key="2">
    <source>
        <dbReference type="EMBL" id="PJI94289.1"/>
    </source>
</evidence>
<dbReference type="SUPFAM" id="SSF52540">
    <property type="entry name" value="P-loop containing nucleoside triphosphate hydrolases"/>
    <property type="match status" value="1"/>
</dbReference>
<dbReference type="OrthoDB" id="3237545at2"/>
<name>A0A2M8WTR4_9MICO</name>
<feature type="compositionally biased region" description="Basic and acidic residues" evidence="1">
    <location>
        <begin position="208"/>
        <end position="223"/>
    </location>
</feature>
<dbReference type="Pfam" id="PF13238">
    <property type="entry name" value="AAA_18"/>
    <property type="match status" value="1"/>
</dbReference>
<dbReference type="EMBL" id="PGTZ01000006">
    <property type="protein sequence ID" value="PJI94289.1"/>
    <property type="molecule type" value="Genomic_DNA"/>
</dbReference>
<keyword evidence="3" id="KW-1185">Reference proteome</keyword>
<dbReference type="RefSeq" id="WP_157803641.1">
    <property type="nucleotide sequence ID" value="NZ_PGTZ01000006.1"/>
</dbReference>
<comment type="caution">
    <text evidence="2">The sequence shown here is derived from an EMBL/GenBank/DDBJ whole genome shotgun (WGS) entry which is preliminary data.</text>
</comment>
<evidence type="ECO:0000313" key="3">
    <source>
        <dbReference type="Proteomes" id="UP000231586"/>
    </source>
</evidence>
<dbReference type="Proteomes" id="UP000231586">
    <property type="component" value="Unassembled WGS sequence"/>
</dbReference>